<dbReference type="Pfam" id="PF00768">
    <property type="entry name" value="Peptidase_S11"/>
    <property type="match status" value="1"/>
</dbReference>
<dbReference type="GO" id="GO:0009252">
    <property type="term" value="P:peptidoglycan biosynthetic process"/>
    <property type="evidence" value="ECO:0007669"/>
    <property type="project" value="UniProtKB-KW"/>
</dbReference>
<evidence type="ECO:0000256" key="10">
    <source>
        <dbReference type="SAM" id="MobiDB-lite"/>
    </source>
</evidence>
<dbReference type="InterPro" id="IPR001967">
    <property type="entry name" value="Peptidase_S11_N"/>
</dbReference>
<evidence type="ECO:0000259" key="12">
    <source>
        <dbReference type="PROSITE" id="PS51724"/>
    </source>
</evidence>
<evidence type="ECO:0000313" key="14">
    <source>
        <dbReference type="Proteomes" id="UP000321638"/>
    </source>
</evidence>
<feature type="region of interest" description="Disordered" evidence="10">
    <location>
        <begin position="1"/>
        <end position="25"/>
    </location>
</feature>
<dbReference type="Proteomes" id="UP000321638">
    <property type="component" value="Unassembled WGS sequence"/>
</dbReference>
<evidence type="ECO:0000256" key="6">
    <source>
        <dbReference type="ARBA" id="ARBA00023316"/>
    </source>
</evidence>
<keyword evidence="11" id="KW-0812">Transmembrane</keyword>
<feature type="active site" description="Acyl-ester intermediate" evidence="7">
    <location>
        <position position="94"/>
    </location>
</feature>
<keyword evidence="6" id="KW-0961">Cell wall biogenesis/degradation</keyword>
<evidence type="ECO:0000256" key="9">
    <source>
        <dbReference type="RuleBase" id="RU004016"/>
    </source>
</evidence>
<dbReference type="EMBL" id="VDUZ01000018">
    <property type="protein sequence ID" value="TXL74419.1"/>
    <property type="molecule type" value="Genomic_DNA"/>
</dbReference>
<evidence type="ECO:0000256" key="3">
    <source>
        <dbReference type="ARBA" id="ARBA00022801"/>
    </source>
</evidence>
<dbReference type="GO" id="GO:0071555">
    <property type="term" value="P:cell wall organization"/>
    <property type="evidence" value="ECO:0007669"/>
    <property type="project" value="UniProtKB-KW"/>
</dbReference>
<proteinExistence type="inferred from homology"/>
<dbReference type="AlphaFoldDB" id="A0A5C8PLN0"/>
<evidence type="ECO:0000256" key="5">
    <source>
        <dbReference type="ARBA" id="ARBA00022984"/>
    </source>
</evidence>
<dbReference type="GO" id="GO:0008360">
    <property type="term" value="P:regulation of cell shape"/>
    <property type="evidence" value="ECO:0007669"/>
    <property type="project" value="UniProtKB-KW"/>
</dbReference>
<dbReference type="InterPro" id="IPR018044">
    <property type="entry name" value="Peptidase_S11"/>
</dbReference>
<dbReference type="GO" id="GO:0042834">
    <property type="term" value="F:peptidoglycan binding"/>
    <property type="evidence" value="ECO:0007669"/>
    <property type="project" value="InterPro"/>
</dbReference>
<keyword evidence="11" id="KW-1133">Transmembrane helix</keyword>
<evidence type="ECO:0000256" key="7">
    <source>
        <dbReference type="PIRSR" id="PIRSR618044-1"/>
    </source>
</evidence>
<dbReference type="SUPFAM" id="SSF56601">
    <property type="entry name" value="beta-lactamase/transpeptidase-like"/>
    <property type="match status" value="1"/>
</dbReference>
<evidence type="ECO:0000256" key="2">
    <source>
        <dbReference type="ARBA" id="ARBA00022729"/>
    </source>
</evidence>
<keyword evidence="11" id="KW-0472">Membrane</keyword>
<evidence type="ECO:0000256" key="8">
    <source>
        <dbReference type="PIRSR" id="PIRSR618044-2"/>
    </source>
</evidence>
<dbReference type="GO" id="GO:0006508">
    <property type="term" value="P:proteolysis"/>
    <property type="evidence" value="ECO:0007669"/>
    <property type="project" value="InterPro"/>
</dbReference>
<keyword evidence="13" id="KW-0645">Protease</keyword>
<evidence type="ECO:0000313" key="13">
    <source>
        <dbReference type="EMBL" id="TXL74419.1"/>
    </source>
</evidence>
<feature type="domain" description="SPOR" evidence="12">
    <location>
        <begin position="342"/>
        <end position="426"/>
    </location>
</feature>
<feature type="active site" description="Proton acceptor" evidence="7">
    <location>
        <position position="97"/>
    </location>
</feature>
<keyword evidence="13" id="KW-0121">Carboxypeptidase</keyword>
<evidence type="ECO:0000256" key="4">
    <source>
        <dbReference type="ARBA" id="ARBA00022960"/>
    </source>
</evidence>
<feature type="active site" evidence="7">
    <location>
        <position position="154"/>
    </location>
</feature>
<dbReference type="InterPro" id="IPR007730">
    <property type="entry name" value="SPOR-like_dom"/>
</dbReference>
<dbReference type="PANTHER" id="PTHR21581:SF6">
    <property type="entry name" value="TRAFFICKING PROTEIN PARTICLE COMPLEX SUBUNIT 12"/>
    <property type="match status" value="1"/>
</dbReference>
<sequence>MGRTSRVRSRYDDGSGFGVSNRRQGSKVSSNVLSGAGRLPLAFATITLFLALSLLALSSPQAWAHGKFSAYAIDITSGRALYARNENARRYPASLTKMMTLYLLFEDMERKRVSAASRFVVSRHAAAQPPSRLGLRPGQFITALDAIRALVTLSANDVAVVVAENRSGSEAAFAARMTRTARLLGMEHTSFRNASGLPDKRQYTTARDMALLGAALQARFPDYYHHFETSSFTHRGRTYRTHNHLLSRVPGVDGIKTGYIDASGYNIAVSLRRDARKIVAVVMGGRTVKSRDAYAAALVERVLPQARPGRGYYAGLLASIRRASPPAGSLQVARRAPLPGPRMSMSSYAIQLGAMTTKHAALSLIERAQPYVLEVTKDAEPSTRRVDVDGETLFRARFEGFANLASAHEACNRLEANQFSCFATIR</sequence>
<comment type="similarity">
    <text evidence="1 9">Belongs to the peptidase S11 family.</text>
</comment>
<comment type="caution">
    <text evidence="13">The sequence shown here is derived from an EMBL/GenBank/DDBJ whole genome shotgun (WGS) entry which is preliminary data.</text>
</comment>
<reference evidence="13 14" key="1">
    <citation type="submission" date="2019-06" db="EMBL/GenBank/DDBJ databases">
        <title>New taxonomy in bacterial strain CC-CFT640, isolated from vineyard.</title>
        <authorList>
            <person name="Lin S.-Y."/>
            <person name="Tsai C.-F."/>
            <person name="Young C.-C."/>
        </authorList>
    </citation>
    <scope>NUCLEOTIDE SEQUENCE [LARGE SCALE GENOMIC DNA]</scope>
    <source>
        <strain evidence="13 14">CC-CFT640</strain>
    </source>
</reference>
<keyword evidence="14" id="KW-1185">Reference proteome</keyword>
<dbReference type="PRINTS" id="PR00725">
    <property type="entry name" value="DADACBPTASE1"/>
</dbReference>
<dbReference type="InterPro" id="IPR012338">
    <property type="entry name" value="Beta-lactam/transpept-like"/>
</dbReference>
<accession>A0A5C8PLN0</accession>
<dbReference type="InterPro" id="IPR036680">
    <property type="entry name" value="SPOR-like_sf"/>
</dbReference>
<keyword evidence="3" id="KW-0378">Hydrolase</keyword>
<keyword evidence="2" id="KW-0732">Signal</keyword>
<dbReference type="GO" id="GO:0009002">
    <property type="term" value="F:serine-type D-Ala-D-Ala carboxypeptidase activity"/>
    <property type="evidence" value="ECO:0007669"/>
    <property type="project" value="InterPro"/>
</dbReference>
<protein>
    <submittedName>
        <fullName evidence="13">D-alanyl-D-alanine carboxypeptidase</fullName>
    </submittedName>
</protein>
<dbReference type="Gene3D" id="3.40.710.10">
    <property type="entry name" value="DD-peptidase/beta-lactamase superfamily"/>
    <property type="match status" value="1"/>
</dbReference>
<name>A0A5C8PLN0_9HYPH</name>
<feature type="binding site" evidence="8">
    <location>
        <position position="256"/>
    </location>
    <ligand>
        <name>substrate</name>
    </ligand>
</feature>
<organism evidence="13 14">
    <name type="scientific">Vineibacter terrae</name>
    <dbReference type="NCBI Taxonomy" id="2586908"/>
    <lineage>
        <taxon>Bacteria</taxon>
        <taxon>Pseudomonadati</taxon>
        <taxon>Pseudomonadota</taxon>
        <taxon>Alphaproteobacteria</taxon>
        <taxon>Hyphomicrobiales</taxon>
        <taxon>Vineibacter</taxon>
    </lineage>
</organism>
<gene>
    <name evidence="13" type="ORF">FHP25_16760</name>
</gene>
<dbReference type="Gene3D" id="3.30.70.1070">
    <property type="entry name" value="Sporulation related repeat"/>
    <property type="match status" value="1"/>
</dbReference>
<dbReference type="Pfam" id="PF05036">
    <property type="entry name" value="SPOR"/>
    <property type="match status" value="1"/>
</dbReference>
<dbReference type="PROSITE" id="PS51724">
    <property type="entry name" value="SPOR"/>
    <property type="match status" value="1"/>
</dbReference>
<keyword evidence="5" id="KW-0573">Peptidoglycan synthesis</keyword>
<dbReference type="PANTHER" id="PTHR21581">
    <property type="entry name" value="D-ALANYL-D-ALANINE CARBOXYPEPTIDASE"/>
    <property type="match status" value="1"/>
</dbReference>
<evidence type="ECO:0000256" key="11">
    <source>
        <dbReference type="SAM" id="Phobius"/>
    </source>
</evidence>
<evidence type="ECO:0000256" key="1">
    <source>
        <dbReference type="ARBA" id="ARBA00007164"/>
    </source>
</evidence>
<feature type="transmembrane region" description="Helical" evidence="11">
    <location>
        <begin position="39"/>
        <end position="57"/>
    </location>
</feature>
<keyword evidence="4" id="KW-0133">Cell shape</keyword>
<dbReference type="OrthoDB" id="9795979at2"/>